<evidence type="ECO:0000259" key="2">
    <source>
        <dbReference type="Pfam" id="PF00561"/>
    </source>
</evidence>
<dbReference type="Pfam" id="PF00561">
    <property type="entry name" value="Abhydrolase_1"/>
    <property type="match status" value="1"/>
</dbReference>
<evidence type="ECO:0000256" key="1">
    <source>
        <dbReference type="ARBA" id="ARBA00010884"/>
    </source>
</evidence>
<dbReference type="InterPro" id="IPR012020">
    <property type="entry name" value="ABHD4"/>
</dbReference>
<dbReference type="Gene3D" id="3.40.50.1820">
    <property type="entry name" value="alpha/beta hydrolase"/>
    <property type="match status" value="1"/>
</dbReference>
<dbReference type="InterPro" id="IPR050960">
    <property type="entry name" value="AB_hydrolase_4_sf"/>
</dbReference>
<evidence type="ECO:0000313" key="3">
    <source>
        <dbReference type="EMBL" id="KAK8852884.1"/>
    </source>
</evidence>
<gene>
    <name evidence="3" type="ORF">M9Y10_017876</name>
</gene>
<accession>A0ABR2HUP9</accession>
<organism evidence="3 4">
    <name type="scientific">Tritrichomonas musculus</name>
    <dbReference type="NCBI Taxonomy" id="1915356"/>
    <lineage>
        <taxon>Eukaryota</taxon>
        <taxon>Metamonada</taxon>
        <taxon>Parabasalia</taxon>
        <taxon>Tritrichomonadida</taxon>
        <taxon>Tritrichomonadidae</taxon>
        <taxon>Tritrichomonas</taxon>
    </lineage>
</organism>
<name>A0ABR2HUP9_9EUKA</name>
<reference evidence="3 4" key="1">
    <citation type="submission" date="2024-04" db="EMBL/GenBank/DDBJ databases">
        <title>Tritrichomonas musculus Genome.</title>
        <authorList>
            <person name="Alves-Ferreira E."/>
            <person name="Grigg M."/>
            <person name="Lorenzi H."/>
            <person name="Galac M."/>
        </authorList>
    </citation>
    <scope>NUCLEOTIDE SEQUENCE [LARGE SCALE GENOMIC DNA]</scope>
    <source>
        <strain evidence="3 4">EAF2021</strain>
    </source>
</reference>
<dbReference type="EMBL" id="JAPFFF010000023">
    <property type="protein sequence ID" value="KAK8852884.1"/>
    <property type="molecule type" value="Genomic_DNA"/>
</dbReference>
<keyword evidence="4" id="KW-1185">Reference proteome</keyword>
<evidence type="ECO:0000313" key="4">
    <source>
        <dbReference type="Proteomes" id="UP001470230"/>
    </source>
</evidence>
<dbReference type="PANTHER" id="PTHR10794">
    <property type="entry name" value="ABHYDROLASE DOMAIN-CONTAINING PROTEIN"/>
    <property type="match status" value="1"/>
</dbReference>
<proteinExistence type="inferred from homology"/>
<comment type="caution">
    <text evidence="3">The sequence shown here is derived from an EMBL/GenBank/DDBJ whole genome shotgun (WGS) entry which is preliminary data.</text>
</comment>
<dbReference type="InterPro" id="IPR029058">
    <property type="entry name" value="AB_hydrolase_fold"/>
</dbReference>
<sequence>MVSIGIILLIIIILFAIYRLTRRIYPQIHVNANGKVVPIISKMGSLKQPYRPTPWLIGTHMQTMYGMRFRKKHLNYRREIFTFDDKGQCALDFYEPIENVNLTKSGNSINDSQEFSSNPPILLIIHTLGGGTREPCSNNLAEAARLRGYRSLIYNNRGCSGVPFTSRRFYNASQDDDVKDVIHYLKAKYNPPQFFLVGFSLGAYMAALFDTDEGQILDGVALVSHSYDGNGSNEVLKTGFLNRKFYLPFMMQKVIHLFSKNHFIVDQYKDVMNAKTLDEYDMLYTCKEYGIKDVYEYYDEHSLKKRVPFFKAPTFVLGADNDPFTLKKYMPIKVIEQSEYCAFVHVAEGGHVSFPTGLRAEKSYIELVVLDFFDTIIKMQNTI</sequence>
<dbReference type="Proteomes" id="UP001470230">
    <property type="component" value="Unassembled WGS sequence"/>
</dbReference>
<dbReference type="SUPFAM" id="SSF53474">
    <property type="entry name" value="alpha/beta-Hydrolases"/>
    <property type="match status" value="1"/>
</dbReference>
<dbReference type="InterPro" id="IPR000073">
    <property type="entry name" value="AB_hydrolase_1"/>
</dbReference>
<comment type="similarity">
    <text evidence="1">Belongs to the AB hydrolase superfamily. AB hydrolase 4 family.</text>
</comment>
<protein>
    <recommendedName>
        <fullName evidence="2">AB hydrolase-1 domain-containing protein</fullName>
    </recommendedName>
</protein>
<feature type="domain" description="AB hydrolase-1" evidence="2">
    <location>
        <begin position="120"/>
        <end position="356"/>
    </location>
</feature>
<dbReference type="PIRSF" id="PIRSF005211">
    <property type="entry name" value="Ab_hydro_YheT"/>
    <property type="match status" value="1"/>
</dbReference>
<dbReference type="PANTHER" id="PTHR10794:SF63">
    <property type="entry name" value="ALPHA_BETA HYDROLASE 1, ISOFORM A"/>
    <property type="match status" value="1"/>
</dbReference>